<comment type="catalytic activity">
    <reaction evidence="1">
        <text>Random hydrolysis of (1-&gt;4)-beta-D-mannosidic linkages in mannans, galactomannans and glucomannans.</text>
        <dbReference type="EC" id="3.2.1.78"/>
    </reaction>
</comment>
<evidence type="ECO:0000259" key="7">
    <source>
        <dbReference type="Pfam" id="PF26410"/>
    </source>
</evidence>
<keyword evidence="5" id="KW-0326">Glycosidase</keyword>
<dbReference type="InterPro" id="IPR045053">
    <property type="entry name" value="MAN-like"/>
</dbReference>
<evidence type="ECO:0000256" key="2">
    <source>
        <dbReference type="ARBA" id="ARBA00005641"/>
    </source>
</evidence>
<feature type="domain" description="Glycoside hydrolase family 5" evidence="7">
    <location>
        <begin position="89"/>
        <end position="368"/>
    </location>
</feature>
<dbReference type="InterPro" id="IPR017853">
    <property type="entry name" value="GH"/>
</dbReference>
<keyword evidence="6" id="KW-0472">Membrane</keyword>
<keyword evidence="9" id="KW-1185">Reference proteome</keyword>
<dbReference type="EMBL" id="QPKB01000006">
    <property type="protein sequence ID" value="RWR86432.1"/>
    <property type="molecule type" value="Genomic_DNA"/>
</dbReference>
<dbReference type="Gene3D" id="3.20.20.80">
    <property type="entry name" value="Glycosidases"/>
    <property type="match status" value="1"/>
</dbReference>
<dbReference type="AlphaFoldDB" id="A0A3S3N6Q8"/>
<dbReference type="SUPFAM" id="SSF51445">
    <property type="entry name" value="(Trans)glycosidases"/>
    <property type="match status" value="1"/>
</dbReference>
<comment type="similarity">
    <text evidence="2">Belongs to the glycosyl hydrolase 5 (cellulase A) family.</text>
</comment>
<organism evidence="8 9">
    <name type="scientific">Cinnamomum micranthum f. kanehirae</name>
    <dbReference type="NCBI Taxonomy" id="337451"/>
    <lineage>
        <taxon>Eukaryota</taxon>
        <taxon>Viridiplantae</taxon>
        <taxon>Streptophyta</taxon>
        <taxon>Embryophyta</taxon>
        <taxon>Tracheophyta</taxon>
        <taxon>Spermatophyta</taxon>
        <taxon>Magnoliopsida</taxon>
        <taxon>Magnoliidae</taxon>
        <taxon>Laurales</taxon>
        <taxon>Lauraceae</taxon>
        <taxon>Cinnamomum</taxon>
    </lineage>
</organism>
<dbReference type="Proteomes" id="UP000283530">
    <property type="component" value="Unassembled WGS sequence"/>
</dbReference>
<dbReference type="OrthoDB" id="406631at2759"/>
<protein>
    <recommendedName>
        <fullName evidence="3">mannan endo-1,4-beta-mannosidase</fullName>
        <ecNumber evidence="3">3.2.1.78</ecNumber>
    </recommendedName>
</protein>
<dbReference type="PANTHER" id="PTHR31451:SF45">
    <property type="entry name" value="MANNAN ENDO-1,4-BETA-MANNOSIDASE 2"/>
    <property type="match status" value="1"/>
</dbReference>
<keyword evidence="6" id="KW-1133">Transmembrane helix</keyword>
<gene>
    <name evidence="8" type="ORF">CKAN_01533000</name>
</gene>
<dbReference type="GO" id="GO:0000272">
    <property type="term" value="P:polysaccharide catabolic process"/>
    <property type="evidence" value="ECO:0007669"/>
    <property type="project" value="InterPro"/>
</dbReference>
<accession>A0A3S3N6Q8</accession>
<keyword evidence="4" id="KW-0378">Hydrolase</keyword>
<dbReference type="STRING" id="337451.A0A3S3N6Q8"/>
<dbReference type="PANTHER" id="PTHR31451">
    <property type="match status" value="1"/>
</dbReference>
<feature type="transmembrane region" description="Helical" evidence="6">
    <location>
        <begin position="6"/>
        <end position="25"/>
    </location>
</feature>
<evidence type="ECO:0000256" key="4">
    <source>
        <dbReference type="ARBA" id="ARBA00022801"/>
    </source>
</evidence>
<sequence>MLAGNGLVYPVLGFASCVAFIYMSLGDLRFTFQQPKMGFVERNGTHFFVDGKPLYVNGWNSYWLMDQAVEEFSRPRVRAMLQAGAKMGLTALDRVIVEARKHGIRLILCLVDNLHAFGGKAQYVKWAWEQGVALSSSNDSFFFDPSISKYFKTYLKVAYNNLSFSSFLLKLHWHFITGIEYRDDPTIFAWELINEPRCASDASGDTLQSAYFEELQDWIEDMATFVKSMDKNHLLTVGLEGFYGPTTPGKLSLNPGEWASEVGTDFIRNFKIPNIDFASVHVYPDHWIAGQELQDQLKFIYKWMKSHIDDGDKELRKPVLFAEFGLSNRNKNFQPSQRDTFYKAVFDIIYKSVRKNRSGAGALAWQFMAGGMEDYNDDNGIVPWERPSMYRLITQQSCRLAAIRQGKGSKAHNFEEAC</sequence>
<evidence type="ECO:0000256" key="5">
    <source>
        <dbReference type="ARBA" id="ARBA00023295"/>
    </source>
</evidence>
<comment type="caution">
    <text evidence="8">The sequence shown here is derived from an EMBL/GenBank/DDBJ whole genome shotgun (WGS) entry which is preliminary data.</text>
</comment>
<evidence type="ECO:0000256" key="3">
    <source>
        <dbReference type="ARBA" id="ARBA00012706"/>
    </source>
</evidence>
<dbReference type="InterPro" id="IPR001547">
    <property type="entry name" value="Glyco_hydro_5"/>
</dbReference>
<evidence type="ECO:0000313" key="8">
    <source>
        <dbReference type="EMBL" id="RWR86432.1"/>
    </source>
</evidence>
<name>A0A3S3N6Q8_9MAGN</name>
<dbReference type="EC" id="3.2.1.78" evidence="3"/>
<keyword evidence="6" id="KW-0812">Transmembrane</keyword>
<dbReference type="Pfam" id="PF26410">
    <property type="entry name" value="GH5_mannosidase"/>
    <property type="match status" value="1"/>
</dbReference>
<evidence type="ECO:0000256" key="1">
    <source>
        <dbReference type="ARBA" id="ARBA00001678"/>
    </source>
</evidence>
<proteinExistence type="inferred from homology"/>
<evidence type="ECO:0000256" key="6">
    <source>
        <dbReference type="SAM" id="Phobius"/>
    </source>
</evidence>
<evidence type="ECO:0000313" key="9">
    <source>
        <dbReference type="Proteomes" id="UP000283530"/>
    </source>
</evidence>
<dbReference type="GO" id="GO:0016985">
    <property type="term" value="F:mannan endo-1,4-beta-mannosidase activity"/>
    <property type="evidence" value="ECO:0007669"/>
    <property type="project" value="UniProtKB-EC"/>
</dbReference>
<reference evidence="8 9" key="1">
    <citation type="journal article" date="2019" name="Nat. Plants">
        <title>Stout camphor tree genome fills gaps in understanding of flowering plant genome evolution.</title>
        <authorList>
            <person name="Chaw S.M."/>
            <person name="Liu Y.C."/>
            <person name="Wu Y.W."/>
            <person name="Wang H.Y."/>
            <person name="Lin C.I."/>
            <person name="Wu C.S."/>
            <person name="Ke H.M."/>
            <person name="Chang L.Y."/>
            <person name="Hsu C.Y."/>
            <person name="Yang H.T."/>
            <person name="Sudianto E."/>
            <person name="Hsu M.H."/>
            <person name="Wu K.P."/>
            <person name="Wang L.N."/>
            <person name="Leebens-Mack J.H."/>
            <person name="Tsai I.J."/>
        </authorList>
    </citation>
    <scope>NUCLEOTIDE SEQUENCE [LARGE SCALE GENOMIC DNA]</scope>
    <source>
        <strain evidence="9">cv. Chaw 1501</strain>
        <tissue evidence="8">Young leaves</tissue>
    </source>
</reference>